<dbReference type="GO" id="GO:0005829">
    <property type="term" value="C:cytosol"/>
    <property type="evidence" value="ECO:0007669"/>
    <property type="project" value="TreeGrafter"/>
</dbReference>
<keyword evidence="9" id="KW-1185">Reference proteome</keyword>
<dbReference type="GO" id="GO:0000967">
    <property type="term" value="P:rRNA 5'-end processing"/>
    <property type="evidence" value="ECO:0007669"/>
    <property type="project" value="UniProtKB-UniRule"/>
</dbReference>
<protein>
    <recommendedName>
        <fullName evidence="5">Putative pre-16S rRNA nuclease</fullName>
        <ecNumber evidence="5">3.1.-.-</ecNumber>
    </recommendedName>
</protein>
<dbReference type="GO" id="GO:0004518">
    <property type="term" value="F:nuclease activity"/>
    <property type="evidence" value="ECO:0007669"/>
    <property type="project" value="UniProtKB-KW"/>
</dbReference>
<keyword evidence="2 5" id="KW-0690">Ribosome biogenesis</keyword>
<dbReference type="EMBL" id="PZPL01000001">
    <property type="protein sequence ID" value="PTL74006.1"/>
    <property type="molecule type" value="Genomic_DNA"/>
</dbReference>
<feature type="domain" description="YqgF/RNase H-like" evidence="7">
    <location>
        <begin position="7"/>
        <end position="111"/>
    </location>
</feature>
<dbReference type="InterPro" id="IPR037027">
    <property type="entry name" value="YqgF/RNaseH-like_dom_sf"/>
</dbReference>
<name>A0A2T4UWX5_9MICO</name>
<dbReference type="NCBIfam" id="TIGR00250">
    <property type="entry name" value="RNAse_H_YqgF"/>
    <property type="match status" value="1"/>
</dbReference>
<gene>
    <name evidence="8" type="ORF">C1I63_14925</name>
</gene>
<comment type="caution">
    <text evidence="8">The sequence shown here is derived from an EMBL/GenBank/DDBJ whole genome shotgun (WGS) entry which is preliminary data.</text>
</comment>
<keyword evidence="4 5" id="KW-0378">Hydrolase</keyword>
<keyword evidence="3 5" id="KW-0540">Nuclease</keyword>
<dbReference type="PANTHER" id="PTHR33317:SF4">
    <property type="entry name" value="POLYNUCLEOTIDYL TRANSFERASE, RIBONUCLEASE H-LIKE SUPERFAMILY PROTEIN"/>
    <property type="match status" value="1"/>
</dbReference>
<evidence type="ECO:0000259" key="7">
    <source>
        <dbReference type="SMART" id="SM00732"/>
    </source>
</evidence>
<dbReference type="GO" id="GO:0016788">
    <property type="term" value="F:hydrolase activity, acting on ester bonds"/>
    <property type="evidence" value="ECO:0007669"/>
    <property type="project" value="UniProtKB-UniRule"/>
</dbReference>
<dbReference type="HAMAP" id="MF_00651">
    <property type="entry name" value="Nuclease_YqgF"/>
    <property type="match status" value="1"/>
</dbReference>
<dbReference type="InterPro" id="IPR006641">
    <property type="entry name" value="YqgF/RNaseH-like_dom"/>
</dbReference>
<sequence>MSMDRFGVRLGIDVGRARIGVARCDADGLLAVPVETVAREKDAEGDADIARLAAIAEEHGAVGITVGLPLSLSGAETASTDDARAFAARLAAAVPSAPVRLVDERLSTVTAQSALHRSGRDTRGSRAVIDQVAAVVILQHAIDSERSSGLPAGSPLEPNEGRPTRDRRPPEPPRRPRRRSAESAPSEPRTAPRFD</sequence>
<comment type="function">
    <text evidence="5">Could be a nuclease involved in processing of the 5'-end of pre-16S rRNA.</text>
</comment>
<dbReference type="AlphaFoldDB" id="A0A2T4UWX5"/>
<evidence type="ECO:0000256" key="1">
    <source>
        <dbReference type="ARBA" id="ARBA00022490"/>
    </source>
</evidence>
<organism evidence="8 9">
    <name type="scientific">Rathayibacter caricis DSM 15933</name>
    <dbReference type="NCBI Taxonomy" id="1328867"/>
    <lineage>
        <taxon>Bacteria</taxon>
        <taxon>Bacillati</taxon>
        <taxon>Actinomycetota</taxon>
        <taxon>Actinomycetes</taxon>
        <taxon>Micrococcales</taxon>
        <taxon>Microbacteriaceae</taxon>
        <taxon>Rathayibacter</taxon>
    </lineage>
</organism>
<evidence type="ECO:0000256" key="3">
    <source>
        <dbReference type="ARBA" id="ARBA00022722"/>
    </source>
</evidence>
<evidence type="ECO:0000313" key="8">
    <source>
        <dbReference type="EMBL" id="PTL74006.1"/>
    </source>
</evidence>
<dbReference type="CDD" id="cd16964">
    <property type="entry name" value="YqgF"/>
    <property type="match status" value="1"/>
</dbReference>
<dbReference type="SUPFAM" id="SSF53098">
    <property type="entry name" value="Ribonuclease H-like"/>
    <property type="match status" value="1"/>
</dbReference>
<evidence type="ECO:0000256" key="6">
    <source>
        <dbReference type="SAM" id="MobiDB-lite"/>
    </source>
</evidence>
<feature type="region of interest" description="Disordered" evidence="6">
    <location>
        <begin position="146"/>
        <end position="195"/>
    </location>
</feature>
<reference evidence="8 9" key="1">
    <citation type="submission" date="2018-03" db="EMBL/GenBank/DDBJ databases">
        <title>Bacteriophage NCPPB3778 and a type I-E CRISPR drive the evolution of the US Biological Select Agent, Rathayibacter toxicus.</title>
        <authorList>
            <person name="Davis E.W.II."/>
            <person name="Tabima J.F."/>
            <person name="Weisberg A.J."/>
            <person name="Dantas Lopes L."/>
            <person name="Wiseman M.S."/>
            <person name="Wiseman M.S."/>
            <person name="Pupko T."/>
            <person name="Belcher M.S."/>
            <person name="Sechler A.J."/>
            <person name="Tancos M.A."/>
            <person name="Schroeder B.K."/>
            <person name="Murray T.D."/>
            <person name="Luster D.G."/>
            <person name="Schneider W.L."/>
            <person name="Rogers E."/>
            <person name="Andreote F.D."/>
            <person name="Grunwald N.J."/>
            <person name="Putnam M.L."/>
            <person name="Chang J.H."/>
        </authorList>
    </citation>
    <scope>NUCLEOTIDE SEQUENCE [LARGE SCALE GENOMIC DNA]</scope>
    <source>
        <strain evidence="8 9">DSM 15933</strain>
    </source>
</reference>
<proteinExistence type="inferred from homology"/>
<evidence type="ECO:0000256" key="2">
    <source>
        <dbReference type="ARBA" id="ARBA00022517"/>
    </source>
</evidence>
<evidence type="ECO:0000313" key="9">
    <source>
        <dbReference type="Proteomes" id="UP000241085"/>
    </source>
</evidence>
<dbReference type="InterPro" id="IPR005227">
    <property type="entry name" value="YqgF"/>
</dbReference>
<accession>A0A2T4UWX5</accession>
<comment type="similarity">
    <text evidence="5">Belongs to the YqgF HJR family.</text>
</comment>
<evidence type="ECO:0000256" key="4">
    <source>
        <dbReference type="ARBA" id="ARBA00022801"/>
    </source>
</evidence>
<dbReference type="EC" id="3.1.-.-" evidence="5"/>
<dbReference type="InterPro" id="IPR012337">
    <property type="entry name" value="RNaseH-like_sf"/>
</dbReference>
<evidence type="ECO:0000256" key="5">
    <source>
        <dbReference type="HAMAP-Rule" id="MF_00651"/>
    </source>
</evidence>
<keyword evidence="1 5" id="KW-0963">Cytoplasm</keyword>
<dbReference type="Gene3D" id="3.30.420.140">
    <property type="entry name" value="YqgF/RNase H-like domain"/>
    <property type="match status" value="1"/>
</dbReference>
<feature type="compositionally biased region" description="Basic and acidic residues" evidence="6">
    <location>
        <begin position="159"/>
        <end position="174"/>
    </location>
</feature>
<dbReference type="Proteomes" id="UP000241085">
    <property type="component" value="Unassembled WGS sequence"/>
</dbReference>
<dbReference type="PANTHER" id="PTHR33317">
    <property type="entry name" value="POLYNUCLEOTIDYL TRANSFERASE, RIBONUCLEASE H-LIKE SUPERFAMILY PROTEIN"/>
    <property type="match status" value="1"/>
</dbReference>
<dbReference type="SMART" id="SM00732">
    <property type="entry name" value="YqgFc"/>
    <property type="match status" value="1"/>
</dbReference>
<dbReference type="Pfam" id="PF03652">
    <property type="entry name" value="RuvX"/>
    <property type="match status" value="1"/>
</dbReference>
<comment type="subcellular location">
    <subcellularLocation>
        <location evidence="5">Cytoplasm</location>
    </subcellularLocation>
</comment>